<organism evidence="1 2">
    <name type="scientific">Escherichia coli DEC2D</name>
    <dbReference type="NCBI Taxonomy" id="868141"/>
    <lineage>
        <taxon>Bacteria</taxon>
        <taxon>Pseudomonadati</taxon>
        <taxon>Pseudomonadota</taxon>
        <taxon>Gammaproteobacteria</taxon>
        <taxon>Enterobacterales</taxon>
        <taxon>Enterobacteriaceae</taxon>
        <taxon>Escherichia</taxon>
    </lineage>
</organism>
<protein>
    <submittedName>
        <fullName evidence="1">Uncharacterized protein</fullName>
    </submittedName>
</protein>
<gene>
    <name evidence="1" type="ORF">ECDEC2D_0719</name>
</gene>
<evidence type="ECO:0000313" key="2">
    <source>
        <dbReference type="Proteomes" id="UP000005272"/>
    </source>
</evidence>
<name>A0A828UBS2_ECOLX</name>
<dbReference type="EMBL" id="AIFC01000012">
    <property type="protein sequence ID" value="EHU48342.1"/>
    <property type="molecule type" value="Genomic_DNA"/>
</dbReference>
<evidence type="ECO:0000313" key="1">
    <source>
        <dbReference type="EMBL" id="EHU48342.1"/>
    </source>
</evidence>
<comment type="caution">
    <text evidence="1">The sequence shown here is derived from an EMBL/GenBank/DDBJ whole genome shotgun (WGS) entry which is preliminary data.</text>
</comment>
<dbReference type="AlphaFoldDB" id="A0A828UBS2"/>
<accession>A0A828UBS2</accession>
<dbReference type="Proteomes" id="UP000005272">
    <property type="component" value="Unassembled WGS sequence"/>
</dbReference>
<sequence length="37" mass="4746">MVYLLTTFCLNRVQFYYYYPRTYSNFIHEKIIFKKLQ</sequence>
<reference evidence="1 2" key="1">
    <citation type="journal article" date="2012" name="J. Bacteriol.">
        <title>Draft Genome Sequences of the Diarrheagenic Escherichia coli Collection.</title>
        <authorList>
            <person name="Hazen T.H."/>
            <person name="Sahl J.W."/>
            <person name="Redman J.C."/>
            <person name="Morris C.R."/>
            <person name="Daugherty S.C."/>
            <person name="Chibucos M.C."/>
            <person name="Sengamalay N.A."/>
            <person name="Fraser-Liggett C.M."/>
            <person name="Steinsland H."/>
            <person name="Whittam T.S."/>
            <person name="Whittam B."/>
            <person name="Manning S.D."/>
            <person name="Rasko D.A."/>
        </authorList>
    </citation>
    <scope>NUCLEOTIDE SEQUENCE [LARGE SCALE GENOMIC DNA]</scope>
    <source>
        <strain evidence="1 2">DEC2D</strain>
    </source>
</reference>
<proteinExistence type="predicted"/>